<proteinExistence type="predicted"/>
<gene>
    <name evidence="1" type="ORF">M422DRAFT_276580</name>
</gene>
<keyword evidence="2" id="KW-1185">Reference proteome</keyword>
<dbReference type="HOGENOM" id="CLU_1541091_0_0_1"/>
<dbReference type="EMBL" id="KN837874">
    <property type="protein sequence ID" value="KIJ22933.1"/>
    <property type="molecule type" value="Genomic_DNA"/>
</dbReference>
<accession>A0A0C9T2E3</accession>
<organism evidence="1 2">
    <name type="scientific">Sphaerobolus stellatus (strain SS14)</name>
    <dbReference type="NCBI Taxonomy" id="990650"/>
    <lineage>
        <taxon>Eukaryota</taxon>
        <taxon>Fungi</taxon>
        <taxon>Dikarya</taxon>
        <taxon>Basidiomycota</taxon>
        <taxon>Agaricomycotina</taxon>
        <taxon>Agaricomycetes</taxon>
        <taxon>Phallomycetidae</taxon>
        <taxon>Geastrales</taxon>
        <taxon>Sphaerobolaceae</taxon>
        <taxon>Sphaerobolus</taxon>
    </lineage>
</organism>
<name>A0A0C9T2E3_SPHS4</name>
<reference evidence="1 2" key="1">
    <citation type="submission" date="2014-06" db="EMBL/GenBank/DDBJ databases">
        <title>Evolutionary Origins and Diversification of the Mycorrhizal Mutualists.</title>
        <authorList>
            <consortium name="DOE Joint Genome Institute"/>
            <consortium name="Mycorrhizal Genomics Consortium"/>
            <person name="Kohler A."/>
            <person name="Kuo A."/>
            <person name="Nagy L.G."/>
            <person name="Floudas D."/>
            <person name="Copeland A."/>
            <person name="Barry K.W."/>
            <person name="Cichocki N."/>
            <person name="Veneault-Fourrey C."/>
            <person name="LaButti K."/>
            <person name="Lindquist E.A."/>
            <person name="Lipzen A."/>
            <person name="Lundell T."/>
            <person name="Morin E."/>
            <person name="Murat C."/>
            <person name="Riley R."/>
            <person name="Ohm R."/>
            <person name="Sun H."/>
            <person name="Tunlid A."/>
            <person name="Henrissat B."/>
            <person name="Grigoriev I.V."/>
            <person name="Hibbett D.S."/>
            <person name="Martin F."/>
        </authorList>
    </citation>
    <scope>NUCLEOTIDE SEQUENCE [LARGE SCALE GENOMIC DNA]</scope>
    <source>
        <strain evidence="1 2">SS14</strain>
    </source>
</reference>
<evidence type="ECO:0000313" key="2">
    <source>
        <dbReference type="Proteomes" id="UP000054279"/>
    </source>
</evidence>
<protein>
    <submittedName>
        <fullName evidence="1">Uncharacterized protein</fullName>
    </submittedName>
</protein>
<dbReference type="AlphaFoldDB" id="A0A0C9T2E3"/>
<sequence length="174" mass="20383">MCSLEKMVWRENKTCLQMWLNGGAIMTLQERNMPKLRELIVEYEDRSFQEGFFSVLKVPILETFKFMKFPGSRSRAVSQRWLWEPENVVQKQKNQGDPHQPIPFKYIKSIFGTQPITELKTIKFSGFIVDSAVFSELCCTMFSSVTQLKWQDCQLNATFYEELLLRSIAQSMSL</sequence>
<evidence type="ECO:0000313" key="1">
    <source>
        <dbReference type="EMBL" id="KIJ22933.1"/>
    </source>
</evidence>
<dbReference type="Proteomes" id="UP000054279">
    <property type="component" value="Unassembled WGS sequence"/>
</dbReference>